<proteinExistence type="predicted"/>
<evidence type="ECO:0000313" key="2">
    <source>
        <dbReference type="EMBL" id="BBE36307.1"/>
    </source>
</evidence>
<sequence>MNHKNSSNKMVSIVIPIFNEENNIRDLLNSLIGQTYINIEIILVDDGSQDESLEICKRFSAEDSRIIVISKKNGGVSSARNVGIEYSKGEYICFFDGDDYIEESLVSKLVSTIENTRSDVTFTGYNLLYGNRKIPRQNSVNSGVYSSEELLTTVLDNGTMSGIQFGSACTSIYRLDIINAFKIRFNENIKINEDGIFNIEFILASDFVSINNDIKLYNYRQSSLNKRDYEFLKDNIEIATIYIENNFREVLPNFETQIASRKVSESLWLILNLCQQENIKYSGIKEELSRILSSVKESPVEKFVVENELGKHKLVYYYLIRNGMSRTIYFLTRYIVPMFTRIMNR</sequence>
<reference evidence="2" key="1">
    <citation type="journal article" date="2018" name="Infect. Immun.">
        <title>Identification of the Chromosomal Region Essential for Serovar-Specific Antigen and Virulence of Serovar 1 and 2 Strains of Erysipelothrix rhusiopathiae.</title>
        <authorList>
            <person name="Ogawa Y."/>
            <person name="Shiraiwa K."/>
            <person name="Nishikawa S."/>
            <person name="Eguchi M."/>
            <person name="Shimoji Y."/>
        </authorList>
    </citation>
    <scope>NUCLEOTIDE SEQUENCE</scope>
    <source>
        <strain evidence="2">Mie 02-47</strain>
    </source>
</reference>
<feature type="domain" description="Glycosyltransferase 2-like" evidence="1">
    <location>
        <begin position="12"/>
        <end position="178"/>
    </location>
</feature>
<dbReference type="GeneID" id="41396996"/>
<dbReference type="PANTHER" id="PTHR22916:SF3">
    <property type="entry name" value="UDP-GLCNAC:BETAGAL BETA-1,3-N-ACETYLGLUCOSAMINYLTRANSFERASE-LIKE PROTEIN 1"/>
    <property type="match status" value="1"/>
</dbReference>
<keyword evidence="2" id="KW-0808">Transferase</keyword>
<dbReference type="GO" id="GO:0016758">
    <property type="term" value="F:hexosyltransferase activity"/>
    <property type="evidence" value="ECO:0007669"/>
    <property type="project" value="UniProtKB-ARBA"/>
</dbReference>
<dbReference type="AlphaFoldDB" id="A0A2Z6FYV6"/>
<dbReference type="InterPro" id="IPR001173">
    <property type="entry name" value="Glyco_trans_2-like"/>
</dbReference>
<dbReference type="RefSeq" id="WP_013853336.1">
    <property type="nucleotide sequence ID" value="NZ_CAMQTQ010000001.1"/>
</dbReference>
<dbReference type="CDD" id="cd00761">
    <property type="entry name" value="Glyco_tranf_GTA_type"/>
    <property type="match status" value="1"/>
</dbReference>
<dbReference type="PANTHER" id="PTHR22916">
    <property type="entry name" value="GLYCOSYLTRANSFERASE"/>
    <property type="match status" value="1"/>
</dbReference>
<accession>A0A2Z6FYV6</accession>
<dbReference type="EMBL" id="LC380400">
    <property type="protein sequence ID" value="BBE36307.1"/>
    <property type="molecule type" value="Genomic_DNA"/>
</dbReference>
<name>A0A2Z6FYV6_ERYRH</name>
<dbReference type="OMA" id="MYNVENS"/>
<dbReference type="InterPro" id="IPR029044">
    <property type="entry name" value="Nucleotide-diphossugar_trans"/>
</dbReference>
<evidence type="ECO:0000259" key="1">
    <source>
        <dbReference type="Pfam" id="PF00535"/>
    </source>
</evidence>
<dbReference type="Pfam" id="PF00535">
    <property type="entry name" value="Glycos_transf_2"/>
    <property type="match status" value="1"/>
</dbReference>
<dbReference type="Gene3D" id="3.90.550.10">
    <property type="entry name" value="Spore Coat Polysaccharide Biosynthesis Protein SpsA, Chain A"/>
    <property type="match status" value="1"/>
</dbReference>
<dbReference type="SUPFAM" id="SSF53448">
    <property type="entry name" value="Nucleotide-diphospho-sugar transferases"/>
    <property type="match status" value="1"/>
</dbReference>
<protein>
    <submittedName>
        <fullName evidence="2">Glycosyl transferase</fullName>
    </submittedName>
</protein>
<organism evidence="2">
    <name type="scientific">Erysipelothrix rhusiopathiae</name>
    <dbReference type="NCBI Taxonomy" id="1648"/>
    <lineage>
        <taxon>Bacteria</taxon>
        <taxon>Bacillati</taxon>
        <taxon>Bacillota</taxon>
        <taxon>Erysipelotrichia</taxon>
        <taxon>Erysipelotrichales</taxon>
        <taxon>Erysipelotrichaceae</taxon>
        <taxon>Erysipelothrix</taxon>
    </lineage>
</organism>